<keyword evidence="2" id="KW-1185">Reference proteome</keyword>
<evidence type="ECO:0000313" key="1">
    <source>
        <dbReference type="EMBL" id="KAJ3594541.1"/>
    </source>
</evidence>
<gene>
    <name evidence="1" type="ORF">NHX12_003848</name>
</gene>
<protein>
    <submittedName>
        <fullName evidence="1">Uncharacterized protein</fullName>
    </submittedName>
</protein>
<dbReference type="AlphaFoldDB" id="A0A9Q0DVN3"/>
<comment type="caution">
    <text evidence="1">The sequence shown here is derived from an EMBL/GenBank/DDBJ whole genome shotgun (WGS) entry which is preliminary data.</text>
</comment>
<dbReference type="Proteomes" id="UP001148018">
    <property type="component" value="Unassembled WGS sequence"/>
</dbReference>
<evidence type="ECO:0000313" key="2">
    <source>
        <dbReference type="Proteomes" id="UP001148018"/>
    </source>
</evidence>
<name>A0A9Q0DVN3_9TELE</name>
<dbReference type="EMBL" id="JANIIK010000111">
    <property type="protein sequence ID" value="KAJ3594541.1"/>
    <property type="molecule type" value="Genomic_DNA"/>
</dbReference>
<reference evidence="1" key="1">
    <citation type="submission" date="2022-07" db="EMBL/GenBank/DDBJ databases">
        <title>Chromosome-level genome of Muraenolepis orangiensis.</title>
        <authorList>
            <person name="Kim J."/>
        </authorList>
    </citation>
    <scope>NUCLEOTIDE SEQUENCE</scope>
    <source>
        <strain evidence="1">KU_S4_2022</strain>
        <tissue evidence="1">Muscle</tissue>
    </source>
</reference>
<accession>A0A9Q0DVN3</accession>
<organism evidence="1 2">
    <name type="scientific">Muraenolepis orangiensis</name>
    <name type="common">Patagonian moray cod</name>
    <dbReference type="NCBI Taxonomy" id="630683"/>
    <lineage>
        <taxon>Eukaryota</taxon>
        <taxon>Metazoa</taxon>
        <taxon>Chordata</taxon>
        <taxon>Craniata</taxon>
        <taxon>Vertebrata</taxon>
        <taxon>Euteleostomi</taxon>
        <taxon>Actinopterygii</taxon>
        <taxon>Neopterygii</taxon>
        <taxon>Teleostei</taxon>
        <taxon>Neoteleostei</taxon>
        <taxon>Acanthomorphata</taxon>
        <taxon>Zeiogadaria</taxon>
        <taxon>Gadariae</taxon>
        <taxon>Gadiformes</taxon>
        <taxon>Muraenolepidoidei</taxon>
        <taxon>Muraenolepididae</taxon>
        <taxon>Muraenolepis</taxon>
    </lineage>
</organism>
<proteinExistence type="predicted"/>
<sequence>MKALLWSTKILNPKTLVGSQSGGCVGGGGGGGVIRVRVSVSISLDLFPGVCGRVSPQDWPCVHQSGPLPWCLWEGLSSGLAMCPSVWTSSLVFVGGSLLRIGHVSISLDLFPGVCGRVSPQE</sequence>